<evidence type="ECO:0008006" key="4">
    <source>
        <dbReference type="Google" id="ProtNLM"/>
    </source>
</evidence>
<evidence type="ECO:0000313" key="3">
    <source>
        <dbReference type="Proteomes" id="UP001530377"/>
    </source>
</evidence>
<organism evidence="2 3">
    <name type="scientific">Cyclostephanos tholiformis</name>
    <dbReference type="NCBI Taxonomy" id="382380"/>
    <lineage>
        <taxon>Eukaryota</taxon>
        <taxon>Sar</taxon>
        <taxon>Stramenopiles</taxon>
        <taxon>Ochrophyta</taxon>
        <taxon>Bacillariophyta</taxon>
        <taxon>Coscinodiscophyceae</taxon>
        <taxon>Thalassiosirophycidae</taxon>
        <taxon>Stephanodiscales</taxon>
        <taxon>Stephanodiscaceae</taxon>
        <taxon>Cyclostephanos</taxon>
    </lineage>
</organism>
<dbReference type="InterPro" id="IPR016155">
    <property type="entry name" value="Mopterin_synth/thiamin_S_b"/>
</dbReference>
<dbReference type="GO" id="GO:0000166">
    <property type="term" value="F:nucleotide binding"/>
    <property type="evidence" value="ECO:0007669"/>
    <property type="project" value="UniProtKB-KW"/>
</dbReference>
<dbReference type="Proteomes" id="UP001530377">
    <property type="component" value="Unassembled WGS sequence"/>
</dbReference>
<dbReference type="AlphaFoldDB" id="A0ABD3RR56"/>
<dbReference type="PANTHER" id="PTHR33359">
    <property type="entry name" value="MOLYBDOPTERIN SYNTHASE SULFUR CARRIER SUBUNIT"/>
    <property type="match status" value="1"/>
</dbReference>
<sequence>MAQCKNDSPISPLMSSTIPIRVLFFASAREAAGGIASTSIEVEAEGANTKALRTTLAALYPRLASLVLDEENVTLALNEEYVPVGEVWTLNAGDTVALIPPISGG</sequence>
<proteinExistence type="predicted"/>
<comment type="caution">
    <text evidence="2">The sequence shown here is derived from an EMBL/GenBank/DDBJ whole genome shotgun (WGS) entry which is preliminary data.</text>
</comment>
<keyword evidence="1" id="KW-0547">Nucleotide-binding</keyword>
<evidence type="ECO:0000313" key="2">
    <source>
        <dbReference type="EMBL" id="KAL3815409.1"/>
    </source>
</evidence>
<protein>
    <recommendedName>
        <fullName evidence="4">Molybdopterin synthase sulfur carrier subunit</fullName>
    </recommendedName>
</protein>
<evidence type="ECO:0000256" key="1">
    <source>
        <dbReference type="ARBA" id="ARBA00022741"/>
    </source>
</evidence>
<dbReference type="InterPro" id="IPR012675">
    <property type="entry name" value="Beta-grasp_dom_sf"/>
</dbReference>
<accession>A0ABD3RR56</accession>
<dbReference type="InterPro" id="IPR003749">
    <property type="entry name" value="ThiS/MoaD-like"/>
</dbReference>
<dbReference type="SUPFAM" id="SSF54285">
    <property type="entry name" value="MoaD/ThiS"/>
    <property type="match status" value="1"/>
</dbReference>
<dbReference type="Pfam" id="PF02597">
    <property type="entry name" value="ThiS"/>
    <property type="match status" value="1"/>
</dbReference>
<dbReference type="Gene3D" id="3.10.20.30">
    <property type="match status" value="1"/>
</dbReference>
<dbReference type="InterPro" id="IPR044672">
    <property type="entry name" value="MOCS2A"/>
</dbReference>
<gene>
    <name evidence="2" type="ORF">ACHAXA_011527</name>
</gene>
<dbReference type="EMBL" id="JALLPB020000200">
    <property type="protein sequence ID" value="KAL3815409.1"/>
    <property type="molecule type" value="Genomic_DNA"/>
</dbReference>
<dbReference type="PANTHER" id="PTHR33359:SF1">
    <property type="entry name" value="MOLYBDOPTERIN SYNTHASE SULFUR CARRIER SUBUNIT"/>
    <property type="match status" value="1"/>
</dbReference>
<name>A0ABD3RR56_9STRA</name>
<keyword evidence="3" id="KW-1185">Reference proteome</keyword>
<dbReference type="CDD" id="cd00754">
    <property type="entry name" value="Ubl_MoaD"/>
    <property type="match status" value="1"/>
</dbReference>
<reference evidence="2 3" key="1">
    <citation type="submission" date="2024-10" db="EMBL/GenBank/DDBJ databases">
        <title>Updated reference genomes for cyclostephanoid diatoms.</title>
        <authorList>
            <person name="Roberts W.R."/>
            <person name="Alverson A.J."/>
        </authorList>
    </citation>
    <scope>NUCLEOTIDE SEQUENCE [LARGE SCALE GENOMIC DNA]</scope>
    <source>
        <strain evidence="2 3">AJA228-03</strain>
    </source>
</reference>